<protein>
    <recommendedName>
        <fullName evidence="4">DC_STAMP domain-containing protein</fullName>
    </recommendedName>
</protein>
<dbReference type="PANTHER" id="PTHR21041">
    <property type="entry name" value="DENDRITIC CELL-SPECIFIC TRANSMEMBRANE PROTEIN"/>
    <property type="match status" value="1"/>
</dbReference>
<accession>A0A8R1IJS4</accession>
<name>A0A8R1IJS4_CAEJA</name>
<keyword evidence="1" id="KW-1133">Transmembrane helix</keyword>
<keyword evidence="1" id="KW-0472">Membrane</keyword>
<organism evidence="2 3">
    <name type="scientific">Caenorhabditis japonica</name>
    <dbReference type="NCBI Taxonomy" id="281687"/>
    <lineage>
        <taxon>Eukaryota</taxon>
        <taxon>Metazoa</taxon>
        <taxon>Ecdysozoa</taxon>
        <taxon>Nematoda</taxon>
        <taxon>Chromadorea</taxon>
        <taxon>Rhabditida</taxon>
        <taxon>Rhabditina</taxon>
        <taxon>Rhabditomorpha</taxon>
        <taxon>Rhabditoidea</taxon>
        <taxon>Rhabditidae</taxon>
        <taxon>Peloderinae</taxon>
        <taxon>Caenorhabditis</taxon>
    </lineage>
</organism>
<evidence type="ECO:0008006" key="4">
    <source>
        <dbReference type="Google" id="ProtNLM"/>
    </source>
</evidence>
<evidence type="ECO:0000256" key="1">
    <source>
        <dbReference type="SAM" id="Phobius"/>
    </source>
</evidence>
<dbReference type="InterPro" id="IPR051856">
    <property type="entry name" value="CSR-E3_Ligase_Protein"/>
</dbReference>
<keyword evidence="3" id="KW-1185">Reference proteome</keyword>
<dbReference type="PANTHER" id="PTHR21041:SF17">
    <property type="entry name" value="E3 UBIQUITIN-PROTEIN LIGASE DCST1"/>
    <property type="match status" value="1"/>
</dbReference>
<dbReference type="AlphaFoldDB" id="A0A8R1IJS4"/>
<evidence type="ECO:0000313" key="3">
    <source>
        <dbReference type="Proteomes" id="UP000005237"/>
    </source>
</evidence>
<dbReference type="Proteomes" id="UP000005237">
    <property type="component" value="Unassembled WGS sequence"/>
</dbReference>
<feature type="transmembrane region" description="Helical" evidence="1">
    <location>
        <begin position="67"/>
        <end position="86"/>
    </location>
</feature>
<evidence type="ECO:0000313" key="2">
    <source>
        <dbReference type="EnsemblMetazoa" id="CJA32771a.1"/>
    </source>
</evidence>
<reference evidence="3" key="1">
    <citation type="submission" date="2010-08" db="EMBL/GenBank/DDBJ databases">
        <authorList>
            <consortium name="Caenorhabditis japonica Sequencing Consortium"/>
            <person name="Wilson R.K."/>
        </authorList>
    </citation>
    <scope>NUCLEOTIDE SEQUENCE [LARGE SCALE GENOMIC DNA]</scope>
    <source>
        <strain evidence="3">DF5081</strain>
    </source>
</reference>
<dbReference type="EnsemblMetazoa" id="CJA32771a.1">
    <property type="protein sequence ID" value="CJA32771a.1"/>
    <property type="gene ID" value="WBGene00208618"/>
</dbReference>
<reference evidence="2" key="2">
    <citation type="submission" date="2022-06" db="UniProtKB">
        <authorList>
            <consortium name="EnsemblMetazoa"/>
        </authorList>
    </citation>
    <scope>IDENTIFICATION</scope>
    <source>
        <strain evidence="2">DF5081</strain>
    </source>
</reference>
<keyword evidence="1" id="KW-0812">Transmembrane</keyword>
<sequence length="327" mass="37562">MGFFDDRKREEVRRRQNTGFLVDYFVRSEITDYYRLRLLVNSILGLFISSALYHAGWKNLNFGAFDYTYGLIIKWIIVGFCTYAFTISPTFRCALFCVLIGAFGKQGQYPFTILVMSNLQEGPVSNMLANYETTSEIVVCHIDLQAKIVANRVALLSGPLEEIIEKLMVKGIRAMKAVSREARALVTPFMELLKEEKSKFDKKIDIERGQLADIESRKQKLLKMWEKSMNRKLTEDDPMAAELLPSEQLMNNITIEEKPGWKFFKMPLIQKMTEKLSKNCEEMFNKGIDKCRDVAAEFVKSCDDAMIWPISQFICPKLGVEAICSVP</sequence>
<feature type="transmembrane region" description="Helical" evidence="1">
    <location>
        <begin position="36"/>
        <end position="55"/>
    </location>
</feature>
<proteinExistence type="predicted"/>